<keyword evidence="2" id="KW-1185">Reference proteome</keyword>
<proteinExistence type="predicted"/>
<dbReference type="HOGENOM" id="CLU_1693876_0_0_10"/>
<accession>A0A0E3ZHM1</accession>
<dbReference type="Proteomes" id="UP000033109">
    <property type="component" value="Chromosome"/>
</dbReference>
<dbReference type="OrthoDB" id="851875at2"/>
<evidence type="ECO:0008006" key="3">
    <source>
        <dbReference type="Google" id="ProtNLM"/>
    </source>
</evidence>
<dbReference type="RefSeq" id="WP_046312910.1">
    <property type="nucleotide sequence ID" value="NZ_CBCSCY010000038.1"/>
</dbReference>
<dbReference type="STRING" id="400092.PKOR_19510"/>
<dbReference type="EMBL" id="CP009621">
    <property type="protein sequence ID" value="AKD04883.1"/>
    <property type="molecule type" value="Genomic_DNA"/>
</dbReference>
<organism evidence="1 2">
    <name type="scientific">Pontibacter korlensis</name>
    <dbReference type="NCBI Taxonomy" id="400092"/>
    <lineage>
        <taxon>Bacteria</taxon>
        <taxon>Pseudomonadati</taxon>
        <taxon>Bacteroidota</taxon>
        <taxon>Cytophagia</taxon>
        <taxon>Cytophagales</taxon>
        <taxon>Hymenobacteraceae</taxon>
        <taxon>Pontibacter</taxon>
    </lineage>
</organism>
<protein>
    <recommendedName>
        <fullName evidence="3">Lipocalin-like domain-containing protein</fullName>
    </recommendedName>
</protein>
<reference evidence="1 2" key="1">
    <citation type="journal article" date="2015" name="Sci. Rep.">
        <title>Unraveling adaptation of Pontibacter korlensis to radiation and infertility in desert through complete genome and comparative transcriptomic analysis.</title>
        <authorList>
            <person name="Dai J."/>
            <person name="Dai W."/>
            <person name="Qiu C."/>
            <person name="Yang Z."/>
            <person name="Zhang Y."/>
            <person name="Zhou M."/>
            <person name="Zhang L."/>
            <person name="Fang C."/>
            <person name="Gao Q."/>
            <person name="Yang Q."/>
            <person name="Li X."/>
            <person name="Wang Z."/>
            <person name="Wang Z."/>
            <person name="Jia Z."/>
            <person name="Chen X."/>
        </authorList>
    </citation>
    <scope>NUCLEOTIDE SEQUENCE [LARGE SCALE GENOMIC DNA]</scope>
    <source>
        <strain evidence="1 2">X14-1T</strain>
    </source>
</reference>
<evidence type="ECO:0000313" key="2">
    <source>
        <dbReference type="Proteomes" id="UP000033109"/>
    </source>
</evidence>
<gene>
    <name evidence="1" type="ORF">PKOR_19510</name>
</gene>
<evidence type="ECO:0000313" key="1">
    <source>
        <dbReference type="EMBL" id="AKD04883.1"/>
    </source>
</evidence>
<dbReference type="PATRIC" id="fig|400092.3.peg.4271"/>
<dbReference type="AlphaFoldDB" id="A0A0E3ZHM1"/>
<sequence>MLSTLLFFLTLTADPAPKFKMPELQTQEQPTDSLKMITKTWVLREKLHAHKGDMNPVYPTEQMSITFRPNGSYSLVRQNKAPDAINGVEVIEEGRWELEASRGLIILQTRLVDGRSILSTMMPRWEVQELTEDKLVLRQFALSGQYLILEADKRK</sequence>
<name>A0A0E3ZHM1_9BACT</name>
<dbReference type="KEGG" id="pko:PKOR_19510"/>